<evidence type="ECO:0000256" key="1">
    <source>
        <dbReference type="ARBA" id="ARBA00004651"/>
    </source>
</evidence>
<evidence type="ECO:0000313" key="9">
    <source>
        <dbReference type="EMBL" id="MCM6776718.1"/>
    </source>
</evidence>
<dbReference type="InterPro" id="IPR010290">
    <property type="entry name" value="TM_effector"/>
</dbReference>
<proteinExistence type="predicted"/>
<reference evidence="9" key="1">
    <citation type="submission" date="2022-06" db="EMBL/GenBank/DDBJ databases">
        <title>Novel species in genus nocardia.</title>
        <authorList>
            <person name="Li F."/>
        </authorList>
    </citation>
    <scope>NUCLEOTIDE SEQUENCE</scope>
    <source>
        <strain evidence="9">CDC141</strain>
    </source>
</reference>
<protein>
    <submittedName>
        <fullName evidence="9">MFS transporter</fullName>
    </submittedName>
</protein>
<dbReference type="Gene3D" id="1.20.1250.20">
    <property type="entry name" value="MFS general substrate transporter like domains"/>
    <property type="match status" value="1"/>
</dbReference>
<dbReference type="CDD" id="cd06173">
    <property type="entry name" value="MFS_MefA_like"/>
    <property type="match status" value="1"/>
</dbReference>
<evidence type="ECO:0000256" key="6">
    <source>
        <dbReference type="ARBA" id="ARBA00023136"/>
    </source>
</evidence>
<evidence type="ECO:0000256" key="5">
    <source>
        <dbReference type="ARBA" id="ARBA00022989"/>
    </source>
</evidence>
<dbReference type="InterPro" id="IPR020846">
    <property type="entry name" value="MFS_dom"/>
</dbReference>
<feature type="transmembrane region" description="Helical" evidence="7">
    <location>
        <begin position="231"/>
        <end position="252"/>
    </location>
</feature>
<dbReference type="Pfam" id="PF05977">
    <property type="entry name" value="MFS_3"/>
    <property type="match status" value="1"/>
</dbReference>
<dbReference type="GO" id="GO:0022857">
    <property type="term" value="F:transmembrane transporter activity"/>
    <property type="evidence" value="ECO:0007669"/>
    <property type="project" value="InterPro"/>
</dbReference>
<feature type="transmembrane region" description="Helical" evidence="7">
    <location>
        <begin position="178"/>
        <end position="197"/>
    </location>
</feature>
<dbReference type="GO" id="GO:0005886">
    <property type="term" value="C:plasma membrane"/>
    <property type="evidence" value="ECO:0007669"/>
    <property type="project" value="UniProtKB-SubCell"/>
</dbReference>
<keyword evidence="3" id="KW-1003">Cell membrane</keyword>
<feature type="transmembrane region" description="Helical" evidence="7">
    <location>
        <begin position="318"/>
        <end position="343"/>
    </location>
</feature>
<evidence type="ECO:0000256" key="4">
    <source>
        <dbReference type="ARBA" id="ARBA00022692"/>
    </source>
</evidence>
<evidence type="ECO:0000256" key="7">
    <source>
        <dbReference type="SAM" id="Phobius"/>
    </source>
</evidence>
<keyword evidence="6 7" id="KW-0472">Membrane</keyword>
<evidence type="ECO:0000256" key="3">
    <source>
        <dbReference type="ARBA" id="ARBA00022475"/>
    </source>
</evidence>
<keyword evidence="5 7" id="KW-1133">Transmembrane helix</keyword>
<dbReference type="PANTHER" id="PTHR23513">
    <property type="entry name" value="INTEGRAL MEMBRANE EFFLUX PROTEIN-RELATED"/>
    <property type="match status" value="1"/>
</dbReference>
<dbReference type="SUPFAM" id="SSF103473">
    <property type="entry name" value="MFS general substrate transporter"/>
    <property type="match status" value="1"/>
</dbReference>
<name>A0A9X2ECH9_9NOCA</name>
<evidence type="ECO:0000256" key="2">
    <source>
        <dbReference type="ARBA" id="ARBA00022448"/>
    </source>
</evidence>
<dbReference type="RefSeq" id="WP_251915023.1">
    <property type="nucleotide sequence ID" value="NZ_JAMRXG010000011.1"/>
</dbReference>
<accession>A0A9X2ECH9</accession>
<dbReference type="PANTHER" id="PTHR23513:SF11">
    <property type="entry name" value="STAPHYLOFERRIN A TRANSPORTER"/>
    <property type="match status" value="1"/>
</dbReference>
<keyword evidence="10" id="KW-1185">Reference proteome</keyword>
<evidence type="ECO:0000259" key="8">
    <source>
        <dbReference type="PROSITE" id="PS50850"/>
    </source>
</evidence>
<feature type="transmembrane region" description="Helical" evidence="7">
    <location>
        <begin position="382"/>
        <end position="401"/>
    </location>
</feature>
<keyword evidence="2" id="KW-0813">Transport</keyword>
<dbReference type="EMBL" id="JAMRXG010000011">
    <property type="protein sequence ID" value="MCM6776718.1"/>
    <property type="molecule type" value="Genomic_DNA"/>
</dbReference>
<sequence length="538" mass="56899">MTAPPTAPVSTWAPLASRVYRALWIAQLVSNLGTWMQTVGAQWLLVDERNAETLVSLVQTATTLPVMLLSIPSGVLADLLDRRRLLIGAQSAMAVCAGVLTVVTATGAITPGVLLTLLFLLGVGQAMTAPAWQAIQPELVARNQIPAAAALGSMSQNVGRAVGPAIAGALVSLVGPTLVFAVNAASFLGVVAVLVAWRRPATDQDLPAERPIAALQTGLRFIRAAPAIRRVLVRSILFIGPASALWALLPVVAHARLGLSSSGYGLLLGALGVGAVGGATQLARLRRALSPTRLLALAAVLFGAATVAAAVAPSAWMVLVALVFGGFAWLTALSTMNSIMQLLLPAWVRARGLSVYQLVFMGGQAVGALVWGVVAGAFGTAVALWCAAALLGLCAVSTLWLPVRVTALDTTPAAYWPEPELEIEPDPEDGPVLVLVTYHVPDEAAADFAAAMARVGRSRQRTGAMEWRLYRDVGAVDRYIEAFVVRSWEEHMRQHQVRLTAQDRLAEDEIERYTTGVSRTLHLVAVPPVQPVRTWRRG</sequence>
<dbReference type="Proteomes" id="UP001139157">
    <property type="component" value="Unassembled WGS sequence"/>
</dbReference>
<gene>
    <name evidence="9" type="ORF">NDR86_24825</name>
</gene>
<feature type="transmembrane region" description="Helical" evidence="7">
    <location>
        <begin position="294"/>
        <end position="312"/>
    </location>
</feature>
<comment type="caution">
    <text evidence="9">The sequence shown here is derived from an EMBL/GenBank/DDBJ whole genome shotgun (WGS) entry which is preliminary data.</text>
</comment>
<feature type="domain" description="Major facilitator superfamily (MFS) profile" evidence="8">
    <location>
        <begin position="19"/>
        <end position="406"/>
    </location>
</feature>
<organism evidence="9 10">
    <name type="scientific">Nocardia pulmonis</name>
    <dbReference type="NCBI Taxonomy" id="2951408"/>
    <lineage>
        <taxon>Bacteria</taxon>
        <taxon>Bacillati</taxon>
        <taxon>Actinomycetota</taxon>
        <taxon>Actinomycetes</taxon>
        <taxon>Mycobacteriales</taxon>
        <taxon>Nocardiaceae</taxon>
        <taxon>Nocardia</taxon>
    </lineage>
</organism>
<comment type="subcellular location">
    <subcellularLocation>
        <location evidence="1">Cell membrane</location>
        <topology evidence="1">Multi-pass membrane protein</topology>
    </subcellularLocation>
</comment>
<feature type="transmembrane region" description="Helical" evidence="7">
    <location>
        <begin position="57"/>
        <end position="80"/>
    </location>
</feature>
<feature type="transmembrane region" description="Helical" evidence="7">
    <location>
        <begin position="92"/>
        <end position="121"/>
    </location>
</feature>
<keyword evidence="4 7" id="KW-0812">Transmembrane</keyword>
<dbReference type="InterPro" id="IPR036259">
    <property type="entry name" value="MFS_trans_sf"/>
</dbReference>
<evidence type="ECO:0000313" key="10">
    <source>
        <dbReference type="Proteomes" id="UP001139157"/>
    </source>
</evidence>
<feature type="transmembrane region" description="Helical" evidence="7">
    <location>
        <begin position="264"/>
        <end position="282"/>
    </location>
</feature>
<dbReference type="PROSITE" id="PS50850">
    <property type="entry name" value="MFS"/>
    <property type="match status" value="1"/>
</dbReference>
<feature type="transmembrane region" description="Helical" evidence="7">
    <location>
        <begin position="355"/>
        <end position="376"/>
    </location>
</feature>
<dbReference type="AlphaFoldDB" id="A0A9X2ECH9"/>